<reference evidence="1 2" key="1">
    <citation type="submission" date="2018-12" db="EMBL/GenBank/DDBJ databases">
        <title>Hymenobacter gummosus sp. nov., isolated from a spring.</title>
        <authorList>
            <person name="Nie L."/>
        </authorList>
    </citation>
    <scope>NUCLEOTIDE SEQUENCE [LARGE SCALE GENOMIC DNA]</scope>
    <source>
        <strain evidence="1 2">KCTC 52166</strain>
    </source>
</reference>
<dbReference type="InterPro" id="IPR036583">
    <property type="entry name" value="23S_rRNA_IVS_sf"/>
</dbReference>
<evidence type="ECO:0000313" key="2">
    <source>
        <dbReference type="Proteomes" id="UP000282184"/>
    </source>
</evidence>
<dbReference type="EMBL" id="RXOF01000005">
    <property type="protein sequence ID" value="RTQ50028.1"/>
    <property type="molecule type" value="Genomic_DNA"/>
</dbReference>
<dbReference type="Pfam" id="PF05635">
    <property type="entry name" value="23S_rRNA_IVP"/>
    <property type="match status" value="1"/>
</dbReference>
<comment type="caution">
    <text evidence="1">The sequence shown here is derived from an EMBL/GenBank/DDBJ whole genome shotgun (WGS) entry which is preliminary data.</text>
</comment>
<keyword evidence="2" id="KW-1185">Reference proteome</keyword>
<gene>
    <name evidence="1" type="ORF">EJV47_10320</name>
</gene>
<accession>A0A3S0JHC9</accession>
<proteinExistence type="predicted"/>
<dbReference type="PANTHER" id="PTHR38471">
    <property type="entry name" value="FOUR HELIX BUNDLE PROTEIN"/>
    <property type="match status" value="1"/>
</dbReference>
<protein>
    <submittedName>
        <fullName evidence="1">Four helix bundle protein</fullName>
    </submittedName>
</protein>
<evidence type="ECO:0000313" key="1">
    <source>
        <dbReference type="EMBL" id="RTQ50028.1"/>
    </source>
</evidence>
<sequence length="131" mass="14785">MAGQPSSAPKYLRLGDIECYCVSFALSNVVWHEVNGWSGLAQRTVGEQFIRAVDSISANIAEGFGRYGKKDKIKFYRIANGSLFEALDWNEKAKVRQLISLAQYSHVFQELQQLPKMINALVKYTNSHLTI</sequence>
<dbReference type="Gene3D" id="1.20.1440.60">
    <property type="entry name" value="23S rRNA-intervening sequence"/>
    <property type="match status" value="1"/>
</dbReference>
<dbReference type="NCBIfam" id="TIGR02436">
    <property type="entry name" value="four helix bundle protein"/>
    <property type="match status" value="1"/>
</dbReference>
<name>A0A3S0JHC9_9BACT</name>
<dbReference type="Proteomes" id="UP000282184">
    <property type="component" value="Unassembled WGS sequence"/>
</dbReference>
<organism evidence="1 2">
    <name type="scientific">Hymenobacter gummosus</name>
    <dbReference type="NCBI Taxonomy" id="1776032"/>
    <lineage>
        <taxon>Bacteria</taxon>
        <taxon>Pseudomonadati</taxon>
        <taxon>Bacteroidota</taxon>
        <taxon>Cytophagia</taxon>
        <taxon>Cytophagales</taxon>
        <taxon>Hymenobacteraceae</taxon>
        <taxon>Hymenobacter</taxon>
    </lineage>
</organism>
<dbReference type="AlphaFoldDB" id="A0A3S0JHC9"/>
<dbReference type="InterPro" id="IPR012657">
    <property type="entry name" value="23S_rRNA-intervening_sequence"/>
</dbReference>
<dbReference type="OrthoDB" id="9811959at2"/>
<dbReference type="SUPFAM" id="SSF158446">
    <property type="entry name" value="IVS-encoded protein-like"/>
    <property type="match status" value="1"/>
</dbReference>
<dbReference type="PANTHER" id="PTHR38471:SF2">
    <property type="entry name" value="FOUR HELIX BUNDLE PROTEIN"/>
    <property type="match status" value="1"/>
</dbReference>